<reference evidence="1 2" key="1">
    <citation type="submission" date="2018-06" db="EMBL/GenBank/DDBJ databases">
        <title>Genome conservation of Clostridium tetani.</title>
        <authorList>
            <person name="Bruggemann H."/>
            <person name="Popoff M.R."/>
        </authorList>
    </citation>
    <scope>NUCLEOTIDE SEQUENCE [LARGE SCALE GENOMIC DNA]</scope>
    <source>
        <strain evidence="1 2">2017.061</strain>
    </source>
</reference>
<dbReference type="Proteomes" id="UP000290921">
    <property type="component" value="Unassembled WGS sequence"/>
</dbReference>
<name>A0A4Q0VAA2_CLOTA</name>
<evidence type="ECO:0000313" key="1">
    <source>
        <dbReference type="EMBL" id="RXI45331.1"/>
    </source>
</evidence>
<proteinExistence type="predicted"/>
<dbReference type="AlphaFoldDB" id="A0A4Q0VAA2"/>
<gene>
    <name evidence="1" type="ORF">DP130_11980</name>
</gene>
<accession>A0A4Q0VAA2</accession>
<protein>
    <submittedName>
        <fullName evidence="1">Uncharacterized protein</fullName>
    </submittedName>
</protein>
<dbReference type="EMBL" id="QMAP01000013">
    <property type="protein sequence ID" value="RXI45331.1"/>
    <property type="molecule type" value="Genomic_DNA"/>
</dbReference>
<organism evidence="1 2">
    <name type="scientific">Clostridium tetani</name>
    <dbReference type="NCBI Taxonomy" id="1513"/>
    <lineage>
        <taxon>Bacteria</taxon>
        <taxon>Bacillati</taxon>
        <taxon>Bacillota</taxon>
        <taxon>Clostridia</taxon>
        <taxon>Eubacteriales</taxon>
        <taxon>Clostridiaceae</taxon>
        <taxon>Clostridium</taxon>
    </lineage>
</organism>
<evidence type="ECO:0000313" key="2">
    <source>
        <dbReference type="Proteomes" id="UP000290921"/>
    </source>
</evidence>
<dbReference type="RefSeq" id="WP_035110759.1">
    <property type="nucleotide sequence ID" value="NZ_AP026808.1"/>
</dbReference>
<comment type="caution">
    <text evidence="1">The sequence shown here is derived from an EMBL/GenBank/DDBJ whole genome shotgun (WGS) entry which is preliminary data.</text>
</comment>
<sequence length="110" mass="12960">MLNKYKMVNVRFYPIYNKFKNKVDELNNFITTYVIVCIDKLYCRFNPVNPNQVSDFSRHKISHGLATKYGSQANSLRAILFLDEIFEIISSIQSLELKEKFNALKYILII</sequence>